<proteinExistence type="predicted"/>
<gene>
    <name evidence="1" type="ORF">SBRCBS47491_003083</name>
</gene>
<reference evidence="1 2" key="1">
    <citation type="submission" date="2024-01" db="EMBL/GenBank/DDBJ databases">
        <authorList>
            <person name="Allen C."/>
            <person name="Tagirdzhanova G."/>
        </authorList>
    </citation>
    <scope>NUCLEOTIDE SEQUENCE [LARGE SCALE GENOMIC DNA]</scope>
</reference>
<evidence type="ECO:0000313" key="2">
    <source>
        <dbReference type="Proteomes" id="UP001642406"/>
    </source>
</evidence>
<evidence type="ECO:0008006" key="3">
    <source>
        <dbReference type="Google" id="ProtNLM"/>
    </source>
</evidence>
<dbReference type="Proteomes" id="UP001642406">
    <property type="component" value="Unassembled WGS sequence"/>
</dbReference>
<sequence>MSTKRFSQNWDAPGVYRDVLTAMATACKPSTDTLKEIVEEMNQRGYKFTYHGLK</sequence>
<organism evidence="1 2">
    <name type="scientific">Sporothrix bragantina</name>
    <dbReference type="NCBI Taxonomy" id="671064"/>
    <lineage>
        <taxon>Eukaryota</taxon>
        <taxon>Fungi</taxon>
        <taxon>Dikarya</taxon>
        <taxon>Ascomycota</taxon>
        <taxon>Pezizomycotina</taxon>
        <taxon>Sordariomycetes</taxon>
        <taxon>Sordariomycetidae</taxon>
        <taxon>Ophiostomatales</taxon>
        <taxon>Ophiostomataceae</taxon>
        <taxon>Sporothrix</taxon>
    </lineage>
</organism>
<accession>A0ABP0BDA2</accession>
<protein>
    <recommendedName>
        <fullName evidence="3">Clr5 domain-containing protein</fullName>
    </recommendedName>
</protein>
<evidence type="ECO:0000313" key="1">
    <source>
        <dbReference type="EMBL" id="CAK7217176.1"/>
    </source>
</evidence>
<dbReference type="EMBL" id="CAWUHC010000019">
    <property type="protein sequence ID" value="CAK7217176.1"/>
    <property type="molecule type" value="Genomic_DNA"/>
</dbReference>
<keyword evidence="2" id="KW-1185">Reference proteome</keyword>
<comment type="caution">
    <text evidence="1">The sequence shown here is derived from an EMBL/GenBank/DDBJ whole genome shotgun (WGS) entry which is preliminary data.</text>
</comment>
<name>A0ABP0BDA2_9PEZI</name>